<evidence type="ECO:0000259" key="10">
    <source>
        <dbReference type="Pfam" id="PF08323"/>
    </source>
</evidence>
<evidence type="ECO:0000256" key="2">
    <source>
        <dbReference type="ARBA" id="ARBA00004727"/>
    </source>
</evidence>
<dbReference type="InterPro" id="IPR011835">
    <property type="entry name" value="GS/SS"/>
</dbReference>
<comment type="similarity">
    <text evidence="3">Belongs to the glycosyltransferase 1 family. Bacterial/plant glycogen synthase subfamily.</text>
</comment>
<evidence type="ECO:0000256" key="7">
    <source>
        <dbReference type="ARBA" id="ARBA00022922"/>
    </source>
</evidence>
<feature type="domain" description="Glycosyl transferase family 1" evidence="9">
    <location>
        <begin position="397"/>
        <end position="545"/>
    </location>
</feature>
<dbReference type="AlphaFoldDB" id="A0A922JAV2"/>
<proteinExistence type="inferred from homology"/>
<keyword evidence="8" id="KW-0809">Transit peptide</keyword>
<gene>
    <name evidence="11" type="ORF">I3842_08G000600</name>
</gene>
<dbReference type="Pfam" id="PF08323">
    <property type="entry name" value="Glyco_transf_5"/>
    <property type="match status" value="1"/>
</dbReference>
<evidence type="ECO:0000313" key="11">
    <source>
        <dbReference type="EMBL" id="KAG6698019.1"/>
    </source>
</evidence>
<dbReference type="HAMAP" id="MF_00484">
    <property type="entry name" value="Glycogen_synth"/>
    <property type="match status" value="1"/>
</dbReference>
<accession>A0A922JAV2</accession>
<dbReference type="GO" id="GO:0004373">
    <property type="term" value="F:alpha-1,4-glucan glucosyltransferase (UDP-glucose donor) activity"/>
    <property type="evidence" value="ECO:0007669"/>
    <property type="project" value="InterPro"/>
</dbReference>
<keyword evidence="6" id="KW-0808">Transferase</keyword>
<comment type="caution">
    <text evidence="11">The sequence shown here is derived from an EMBL/GenBank/DDBJ whole genome shotgun (WGS) entry which is preliminary data.</text>
</comment>
<dbReference type="PANTHER" id="PTHR46083:SF1">
    <property type="entry name" value="GLYCOGEN SYNTHASE 2-RELATED"/>
    <property type="match status" value="1"/>
</dbReference>
<evidence type="ECO:0000256" key="5">
    <source>
        <dbReference type="ARBA" id="ARBA00022676"/>
    </source>
</evidence>
<feature type="domain" description="Starch synthase catalytic" evidence="10">
    <location>
        <begin position="116"/>
        <end position="334"/>
    </location>
</feature>
<dbReference type="EC" id="2.4.1.21" evidence="4"/>
<evidence type="ECO:0000313" key="12">
    <source>
        <dbReference type="Proteomes" id="UP000811246"/>
    </source>
</evidence>
<reference evidence="11" key="1">
    <citation type="submission" date="2021-01" db="EMBL/GenBank/DDBJ databases">
        <authorList>
            <person name="Lovell J.T."/>
            <person name="Bentley N."/>
            <person name="Bhattarai G."/>
            <person name="Jenkins J.W."/>
            <person name="Sreedasyam A."/>
            <person name="Alarcon Y."/>
            <person name="Bock C."/>
            <person name="Boston L."/>
            <person name="Carlson J."/>
            <person name="Cervantes K."/>
            <person name="Clermont K."/>
            <person name="Krom N."/>
            <person name="Kubenka K."/>
            <person name="Mamidi S."/>
            <person name="Mattison C."/>
            <person name="Monteros M."/>
            <person name="Pisani C."/>
            <person name="Plott C."/>
            <person name="Rajasekar S."/>
            <person name="Rhein H.S."/>
            <person name="Rohla C."/>
            <person name="Song M."/>
            <person name="Hilaire R.S."/>
            <person name="Shu S."/>
            <person name="Wells L."/>
            <person name="Wang X."/>
            <person name="Webber J."/>
            <person name="Heerema R.J."/>
            <person name="Klein P."/>
            <person name="Conner P."/>
            <person name="Grauke L."/>
            <person name="Grimwood J."/>
            <person name="Schmutz J."/>
            <person name="Randall J.J."/>
        </authorList>
    </citation>
    <scope>NUCLEOTIDE SEQUENCE</scope>
    <source>
        <tissue evidence="11">Leaf</tissue>
    </source>
</reference>
<comment type="pathway">
    <text evidence="2">Glycan biosynthesis; starch biosynthesis.</text>
</comment>
<keyword evidence="5" id="KW-0328">Glycosyltransferase</keyword>
<dbReference type="InterPro" id="IPR001296">
    <property type="entry name" value="Glyco_trans_1"/>
</dbReference>
<evidence type="ECO:0000256" key="1">
    <source>
        <dbReference type="ARBA" id="ARBA00001478"/>
    </source>
</evidence>
<dbReference type="Proteomes" id="UP000811246">
    <property type="component" value="Chromosome 8"/>
</dbReference>
<comment type="catalytic activity">
    <reaction evidence="1">
        <text>[(1-&gt;4)-alpha-D-glucosyl](n) + ADP-alpha-D-glucose = [(1-&gt;4)-alpha-D-glucosyl](n+1) + ADP + H(+)</text>
        <dbReference type="Rhea" id="RHEA:18189"/>
        <dbReference type="Rhea" id="RHEA-COMP:9584"/>
        <dbReference type="Rhea" id="RHEA-COMP:9587"/>
        <dbReference type="ChEBI" id="CHEBI:15378"/>
        <dbReference type="ChEBI" id="CHEBI:15444"/>
        <dbReference type="ChEBI" id="CHEBI:57498"/>
        <dbReference type="ChEBI" id="CHEBI:456216"/>
        <dbReference type="EC" id="2.4.1.21"/>
    </reaction>
</comment>
<dbReference type="Pfam" id="PF00534">
    <property type="entry name" value="Glycos_transf_1"/>
    <property type="match status" value="1"/>
</dbReference>
<dbReference type="CDD" id="cd03791">
    <property type="entry name" value="GT5_Glycogen_synthase_DULL1-like"/>
    <property type="match status" value="1"/>
</dbReference>
<dbReference type="InterPro" id="IPR013534">
    <property type="entry name" value="Starch_synth_cat_dom"/>
</dbReference>
<dbReference type="PANTHER" id="PTHR46083">
    <property type="match status" value="1"/>
</dbReference>
<dbReference type="GO" id="GO:0019252">
    <property type="term" value="P:starch biosynthetic process"/>
    <property type="evidence" value="ECO:0007669"/>
    <property type="project" value="UniProtKB-KW"/>
</dbReference>
<evidence type="ECO:0000256" key="8">
    <source>
        <dbReference type="ARBA" id="ARBA00022946"/>
    </source>
</evidence>
<protein>
    <recommendedName>
        <fullName evidence="4">starch synthase</fullName>
        <ecNumber evidence="4">2.4.1.21</ecNumber>
    </recommendedName>
</protein>
<evidence type="ECO:0000256" key="6">
    <source>
        <dbReference type="ARBA" id="ARBA00022679"/>
    </source>
</evidence>
<organism evidence="11 12">
    <name type="scientific">Carya illinoinensis</name>
    <name type="common">Pecan</name>
    <dbReference type="NCBI Taxonomy" id="32201"/>
    <lineage>
        <taxon>Eukaryota</taxon>
        <taxon>Viridiplantae</taxon>
        <taxon>Streptophyta</taxon>
        <taxon>Embryophyta</taxon>
        <taxon>Tracheophyta</taxon>
        <taxon>Spermatophyta</taxon>
        <taxon>Magnoliopsida</taxon>
        <taxon>eudicotyledons</taxon>
        <taxon>Gunneridae</taxon>
        <taxon>Pentapetalae</taxon>
        <taxon>rosids</taxon>
        <taxon>fabids</taxon>
        <taxon>Fagales</taxon>
        <taxon>Juglandaceae</taxon>
        <taxon>Carya</taxon>
    </lineage>
</organism>
<dbReference type="GO" id="GO:0009011">
    <property type="term" value="F:alpha-1,4-glucan glucosyltransferase (ADP-glucose donor) activity"/>
    <property type="evidence" value="ECO:0007669"/>
    <property type="project" value="UniProtKB-EC"/>
</dbReference>
<sequence>MGSRVIMECAVGGKFFSPIFSSTRSVAVEKRKLPSLHKKIKFCSSKFKIQASQAETHLSPEAELQAEKRGSSTGVGVGELIWPSPSDGTPFWKKDFPSSGVSPEVFADVKDSDPKHIIHVTAEMAPIAKVGGLGDVVTGLARACLSRGHTVDIMLPFYECIQKQHIKDLTVITKYNSYHDGNWVPTTAYRGVVSGIPVIFIEPSNLFFKGQYVYGGSYNELEAYLFFSRACLEWMQVTSTQPDIIHVHEWQTGALPLLYWDIYHHLSLKKPRIVLTIHNMEHYGECSKEQLSKSGLEGSVYASIDKAVDDRTIGHNPERLSLLKGGIVYSNAVVYFGILNGIDITMWNPATDIFLPVKFNDQKPEGKKFCKYYVQRGLGLASEGTQDGNHVPDITYKAPLVVCITRLVPQKGLHLISHAIKHIEELGGQMVILGKASDVRVQTEFEGLAKLHNQGPCIRILLMFSDELSHMLYAAADMVLVPSIYEPCGLTQMIGMRYGAVPVVRKTGGLADTVFDMDDQSNHNKANGFVFEGIDEGSLNCALDRAFTYFREKPDEWNGIIKKVMEVDNSWNNTAGKYVELYNSI</sequence>
<evidence type="ECO:0000256" key="3">
    <source>
        <dbReference type="ARBA" id="ARBA00010281"/>
    </source>
</evidence>
<name>A0A922JAV2_CARIL</name>
<dbReference type="EMBL" id="CM031832">
    <property type="protein sequence ID" value="KAG6698019.1"/>
    <property type="molecule type" value="Genomic_DNA"/>
</dbReference>
<evidence type="ECO:0000256" key="4">
    <source>
        <dbReference type="ARBA" id="ARBA00012588"/>
    </source>
</evidence>
<keyword evidence="7" id="KW-0750">Starch biosynthesis</keyword>
<evidence type="ECO:0000259" key="9">
    <source>
        <dbReference type="Pfam" id="PF00534"/>
    </source>
</evidence>